<sequence>MEWVGGSTRVEDQEKHLLLERFYYRVKNQILQYQSGSIGLFPLYPKTDDKQKARESHVRENIYCAKAIWALALAFRHMDDSQGRNYELQQSAVKCMRGILFCYMRQSSKLELFKRNQRSENSLHVIFDINTGDALYQADVEYPHLQIDVVSLYLLTLAQMIASGLQIIYTSDEVNFIQNLVYYIERAYRTPDYGTWERGSKENVGHKELNAMSIGMAKAALETLNGFNLYGSSGTSSSVIYVDPDAHNRNSTILHSLLPVASSSRVTDASMLMITGFPCFAVDDSELRLKAQAQVKEKLEGKYGLKRYMRDGYRCVLENRNRRYYEKRELELFDGIECEWPIFFVYLAMDALFRQDKETAMYYVRKLQDGLLISTESGDIIPKYYFVPKIYVDAERRKPHSQVRLPSDSDHLFLWGQSLLIIMELLAENLLDVNEIDPIGRHLFQSNKRRYGYFSDRYSSFTVAETDLVVQVALISESRNLQSILATFGIETQTPQQIDPIQIWPPSQLILGYERLGVNRKLGLLGRPSRPIGALGTSKIYRILGKTVVTYPKLLDELDFYMSWDMFLVIDQIKTVISFVRSNWSMRGRPTVCFLLRENNLRGKHFHEMLNLLASFKSGECGDAKVRLGKLQTLISTGCVEHLDFVQGDDELNPLSGEIEQESPGIEEDSRKKSRFSRLSRSMTISEERSEENMVEEEDGRDLVTKSRETLMADLREHCSLDRQMLILEELFKREGKDFRTPEGTLYERIDAVYRQAGYEKNWSVVRRGAGLLRKLVDSLAPGITTLLVCGKVVTIGIYGHEEKVIYEPLTPATIQNILYTFCYPHDVREAVLQQEMVLYMASYIATIPEAFEGILKIRIGWMIQAMKHLLTYGYTLGSVYAQPPYAVKKLLKIVLRSRGKLHGQDLTPRTPMQKRQLDGAVHRTPPLFYDKVWNILCSASGGIKVSNHLLPQLPTISDMTRNEINFQLKVEELLNDISNPEYRQLVVEVLHDAIRLYTIDQEKLGKRGLIENFYNTPPDGKGGTTTYLTRAIVNRLLAEGMDVSACTIS</sequence>
<dbReference type="PANTHER" id="PTHR10749">
    <property type="entry name" value="PHOSPHORYLASE B KINASE REGULATORY SUBUNIT"/>
    <property type="match status" value="1"/>
</dbReference>
<dbReference type="InParanoid" id="A0A6P8IY34"/>
<evidence type="ECO:0000313" key="11">
    <source>
        <dbReference type="Proteomes" id="UP000515163"/>
    </source>
</evidence>
<keyword evidence="6 7" id="KW-0636">Prenylation</keyword>
<evidence type="ECO:0000256" key="3">
    <source>
        <dbReference type="ARBA" id="ARBA00022600"/>
    </source>
</evidence>
<comment type="pathway">
    <text evidence="1 7">Glycan biosynthesis; glycogen metabolism.</text>
</comment>
<comment type="similarity">
    <text evidence="2 7">Belongs to the phosphorylase b kinase regulatory chain family.</text>
</comment>
<evidence type="ECO:0000256" key="7">
    <source>
        <dbReference type="RuleBase" id="RU364123"/>
    </source>
</evidence>
<dbReference type="GO" id="GO:0005516">
    <property type="term" value="F:calmodulin binding"/>
    <property type="evidence" value="ECO:0007669"/>
    <property type="project" value="UniProtKB-KW"/>
</dbReference>
<evidence type="ECO:0000259" key="10">
    <source>
        <dbReference type="Pfam" id="PF19292"/>
    </source>
</evidence>
<evidence type="ECO:0000259" key="9">
    <source>
        <dbReference type="Pfam" id="PF00723"/>
    </source>
</evidence>
<dbReference type="InterPro" id="IPR045583">
    <property type="entry name" value="KPBA/B_C"/>
</dbReference>
<evidence type="ECO:0000256" key="2">
    <source>
        <dbReference type="ARBA" id="ARBA00007128"/>
    </source>
</evidence>
<feature type="region of interest" description="Disordered" evidence="8">
    <location>
        <begin position="654"/>
        <end position="678"/>
    </location>
</feature>
<dbReference type="FunCoup" id="A0A6P8IY34">
    <property type="interactions" value="977"/>
</dbReference>
<dbReference type="Pfam" id="PF00723">
    <property type="entry name" value="Glyco_hydro_15"/>
    <property type="match status" value="1"/>
</dbReference>
<dbReference type="GO" id="GO:0005977">
    <property type="term" value="P:glycogen metabolic process"/>
    <property type="evidence" value="ECO:0007669"/>
    <property type="project" value="UniProtKB-UniPathway"/>
</dbReference>
<dbReference type="SUPFAM" id="SSF48208">
    <property type="entry name" value="Six-hairpin glycosidases"/>
    <property type="match status" value="1"/>
</dbReference>
<dbReference type="InterPro" id="IPR008734">
    <property type="entry name" value="PHK_A/B_su"/>
</dbReference>
<keyword evidence="4 7" id="KW-0112">Calmodulin-binding</keyword>
<name>A0A6P8IY34_ACTTE</name>
<feature type="domain" description="Phosphorylase b kinase regulatory subunit alpha/beta C-terminal" evidence="10">
    <location>
        <begin position="913"/>
        <end position="996"/>
    </location>
</feature>
<dbReference type="GO" id="GO:0005886">
    <property type="term" value="C:plasma membrane"/>
    <property type="evidence" value="ECO:0007669"/>
    <property type="project" value="UniProtKB-SubCell"/>
</dbReference>
<protein>
    <recommendedName>
        <fullName evidence="7">Phosphorylase b kinase regulatory subunit</fullName>
    </recommendedName>
</protein>
<accession>A0A6P8IY34</accession>
<comment type="PTM">
    <text evidence="6">Although the final Cys may be farnesylated, the terminal tripeptide is probably not removed, and the C-terminus is not methylated.</text>
</comment>
<dbReference type="KEGG" id="aten:116306165"/>
<dbReference type="InterPro" id="IPR011613">
    <property type="entry name" value="GH15-like"/>
</dbReference>
<proteinExistence type="inferred from homology"/>
<dbReference type="GeneID" id="116306165"/>
<evidence type="ECO:0000313" key="12">
    <source>
        <dbReference type="RefSeq" id="XP_031572074.1"/>
    </source>
</evidence>
<dbReference type="OrthoDB" id="5971574at2759"/>
<keyword evidence="3 7" id="KW-0321">Glycogen metabolism</keyword>
<dbReference type="InterPro" id="IPR008928">
    <property type="entry name" value="6-hairpin_glycosidase_sf"/>
</dbReference>
<keyword evidence="5 7" id="KW-0119">Carbohydrate metabolism</keyword>
<dbReference type="AlphaFoldDB" id="A0A6P8IY34"/>
<dbReference type="RefSeq" id="XP_031572074.1">
    <property type="nucleotide sequence ID" value="XM_031716214.1"/>
</dbReference>
<evidence type="ECO:0000256" key="1">
    <source>
        <dbReference type="ARBA" id="ARBA00005131"/>
    </source>
</evidence>
<dbReference type="Proteomes" id="UP000515163">
    <property type="component" value="Unplaced"/>
</dbReference>
<dbReference type="PANTHER" id="PTHR10749:SF8">
    <property type="entry name" value="PHOSPHORYLASE B KINASE REGULATORY SUBUNIT BETA"/>
    <property type="match status" value="1"/>
</dbReference>
<evidence type="ECO:0000256" key="4">
    <source>
        <dbReference type="ARBA" id="ARBA00022860"/>
    </source>
</evidence>
<keyword evidence="6 7" id="KW-0449">Lipoprotein</keyword>
<feature type="domain" description="GH15-like" evidence="9">
    <location>
        <begin position="26"/>
        <end position="862"/>
    </location>
</feature>
<organism evidence="11 12">
    <name type="scientific">Actinia tenebrosa</name>
    <name type="common">Australian red waratah sea anemone</name>
    <dbReference type="NCBI Taxonomy" id="6105"/>
    <lineage>
        <taxon>Eukaryota</taxon>
        <taxon>Metazoa</taxon>
        <taxon>Cnidaria</taxon>
        <taxon>Anthozoa</taxon>
        <taxon>Hexacorallia</taxon>
        <taxon>Actiniaria</taxon>
        <taxon>Actiniidae</taxon>
        <taxon>Actinia</taxon>
    </lineage>
</organism>
<evidence type="ECO:0000256" key="5">
    <source>
        <dbReference type="ARBA" id="ARBA00023277"/>
    </source>
</evidence>
<evidence type="ECO:0000256" key="8">
    <source>
        <dbReference type="SAM" id="MobiDB-lite"/>
    </source>
</evidence>
<gene>
    <name evidence="12" type="primary">LOC116306165</name>
</gene>
<feature type="lipid moiety-binding region" description="S-farnesyl cysteine" evidence="6">
    <location>
        <position position="1047"/>
    </location>
</feature>
<keyword evidence="11" id="KW-1185">Reference proteome</keyword>
<keyword evidence="7" id="KW-1003">Cell membrane</keyword>
<evidence type="ECO:0000256" key="6">
    <source>
        <dbReference type="PIRSR" id="PIRSR608734-50"/>
    </source>
</evidence>
<keyword evidence="7" id="KW-0472">Membrane</keyword>
<dbReference type="UniPathway" id="UPA00163"/>
<dbReference type="Pfam" id="PF19292">
    <property type="entry name" value="KPBB_C"/>
    <property type="match status" value="1"/>
</dbReference>
<reference evidence="12" key="1">
    <citation type="submission" date="2025-08" db="UniProtKB">
        <authorList>
            <consortium name="RefSeq"/>
        </authorList>
    </citation>
    <scope>IDENTIFICATION</scope>
    <source>
        <tissue evidence="12">Tentacle</tissue>
    </source>
</reference>
<comment type="subcellular location">
    <subcellularLocation>
        <location evidence="7">Cell membrane</location>
        <topology evidence="7">Lipid-anchor</topology>
        <orientation evidence="7">Cytoplasmic side</orientation>
    </subcellularLocation>
</comment>
<dbReference type="GO" id="GO:0005964">
    <property type="term" value="C:phosphorylase kinase complex"/>
    <property type="evidence" value="ECO:0007669"/>
    <property type="project" value="TreeGrafter"/>
</dbReference>
<comment type="function">
    <text evidence="7">Phosphorylase b kinase catalyzes the phosphorylation of serine in certain substrates, including troponin I.</text>
</comment>